<evidence type="ECO:0008006" key="4">
    <source>
        <dbReference type="Google" id="ProtNLM"/>
    </source>
</evidence>
<dbReference type="Proteomes" id="UP000325395">
    <property type="component" value="Unassembled WGS sequence"/>
</dbReference>
<organism evidence="2 3">
    <name type="scientific">Aspergillus pseudocaelatus</name>
    <dbReference type="NCBI Taxonomy" id="1825620"/>
    <lineage>
        <taxon>Eukaryota</taxon>
        <taxon>Fungi</taxon>
        <taxon>Dikarya</taxon>
        <taxon>Ascomycota</taxon>
        <taxon>Pezizomycotina</taxon>
        <taxon>Eurotiomycetes</taxon>
        <taxon>Eurotiomycetidae</taxon>
        <taxon>Eurotiales</taxon>
        <taxon>Aspergillaceae</taxon>
        <taxon>Aspergillus</taxon>
        <taxon>Aspergillus subgen. Circumdati</taxon>
    </lineage>
</organism>
<keyword evidence="3" id="KW-1185">Reference proteome</keyword>
<sequence length="113" mass="12182">MSTSSGLRGACDVCLHQNNEHSTANCPVPRCKNRWKRCQITGGCFKKSNNFTYRMCYACKDHPGAKDSLVFGGLRQRDVTRAQKDDYRATGVTGGDTSSGEIGSSSPLASSSP</sequence>
<evidence type="ECO:0000256" key="1">
    <source>
        <dbReference type="SAM" id="MobiDB-lite"/>
    </source>
</evidence>
<gene>
    <name evidence="2" type="ORF">BDV36DRAFT_278619</name>
</gene>
<evidence type="ECO:0000313" key="2">
    <source>
        <dbReference type="EMBL" id="KAE8410182.1"/>
    </source>
</evidence>
<feature type="compositionally biased region" description="Low complexity" evidence="1">
    <location>
        <begin position="95"/>
        <end position="113"/>
    </location>
</feature>
<dbReference type="EMBL" id="ML736015">
    <property type="protein sequence ID" value="KAE8410182.1"/>
    <property type="molecule type" value="Genomic_DNA"/>
</dbReference>
<evidence type="ECO:0000313" key="3">
    <source>
        <dbReference type="Proteomes" id="UP000325395"/>
    </source>
</evidence>
<feature type="region of interest" description="Disordered" evidence="1">
    <location>
        <begin position="80"/>
        <end position="113"/>
    </location>
</feature>
<proteinExistence type="predicted"/>
<reference evidence="2 3" key="1">
    <citation type="submission" date="2019-04" db="EMBL/GenBank/DDBJ databases">
        <authorList>
            <consortium name="DOE Joint Genome Institute"/>
            <person name="Mondo S."/>
            <person name="Kjaerbolling I."/>
            <person name="Vesth T."/>
            <person name="Frisvad J.C."/>
            <person name="Nybo J.L."/>
            <person name="Theobald S."/>
            <person name="Kildgaard S."/>
            <person name="Isbrandt T."/>
            <person name="Kuo A."/>
            <person name="Sato A."/>
            <person name="Lyhne E.K."/>
            <person name="Kogle M.E."/>
            <person name="Wiebenga A."/>
            <person name="Kun R.S."/>
            <person name="Lubbers R.J."/>
            <person name="Makela M.R."/>
            <person name="Barry K."/>
            <person name="Chovatia M."/>
            <person name="Clum A."/>
            <person name="Daum C."/>
            <person name="Haridas S."/>
            <person name="He G."/>
            <person name="LaButti K."/>
            <person name="Lipzen A."/>
            <person name="Riley R."/>
            <person name="Salamov A."/>
            <person name="Simmons B.A."/>
            <person name="Magnuson J.K."/>
            <person name="Henrissat B."/>
            <person name="Mortensen U.H."/>
            <person name="Larsen T.O."/>
            <person name="Devries R.P."/>
            <person name="Grigoriev I.V."/>
            <person name="Machida M."/>
            <person name="Baker S.E."/>
            <person name="Andersen M.R."/>
            <person name="Cantor M.N."/>
            <person name="Hua S.X."/>
        </authorList>
    </citation>
    <scope>NUCLEOTIDE SEQUENCE [LARGE SCALE GENOMIC DNA]</scope>
    <source>
        <strain evidence="2 3">CBS 117616</strain>
    </source>
</reference>
<name>A0ABQ6VZ56_9EURO</name>
<protein>
    <recommendedName>
        <fullName evidence="4">Stc1 domain-containing protein</fullName>
    </recommendedName>
</protein>
<accession>A0ABQ6VZ56</accession>